<evidence type="ECO:0000256" key="3">
    <source>
        <dbReference type="ARBA" id="ARBA00011959"/>
    </source>
</evidence>
<dbReference type="Gene3D" id="3.40.50.1360">
    <property type="match status" value="1"/>
</dbReference>
<keyword evidence="4" id="KW-0413">Isomerase</keyword>
<dbReference type="GO" id="GO:0009052">
    <property type="term" value="P:pentose-phosphate shunt, non-oxidative branch"/>
    <property type="evidence" value="ECO:0007669"/>
    <property type="project" value="InterPro"/>
</dbReference>
<dbReference type="InterPro" id="IPR050262">
    <property type="entry name" value="Ribose-5P_isomerase"/>
</dbReference>
<dbReference type="SUPFAM" id="SSF100950">
    <property type="entry name" value="NagB/RpiA/CoA transferase-like"/>
    <property type="match status" value="1"/>
</dbReference>
<evidence type="ECO:0000256" key="1">
    <source>
        <dbReference type="ARBA" id="ARBA00001713"/>
    </source>
</evidence>
<reference evidence="5" key="1">
    <citation type="submission" date="2018-05" db="EMBL/GenBank/DDBJ databases">
        <authorList>
            <person name="Lanie J.A."/>
            <person name="Ng W.-L."/>
            <person name="Kazmierczak K.M."/>
            <person name="Andrzejewski T.M."/>
            <person name="Davidsen T.M."/>
            <person name="Wayne K.J."/>
            <person name="Tettelin H."/>
            <person name="Glass J.I."/>
            <person name="Rusch D."/>
            <person name="Podicherti R."/>
            <person name="Tsui H.-C.T."/>
            <person name="Winkler M.E."/>
        </authorList>
    </citation>
    <scope>NUCLEOTIDE SEQUENCE</scope>
</reference>
<name>A0A382NVR4_9ZZZZ</name>
<dbReference type="InterPro" id="IPR020672">
    <property type="entry name" value="Ribose5P_isomerase_typA_subgr"/>
</dbReference>
<dbReference type="AlphaFoldDB" id="A0A382NVR4"/>
<accession>A0A382NVR4</accession>
<protein>
    <recommendedName>
        <fullName evidence="3">ribose-5-phosphate isomerase</fullName>
        <ecNumber evidence="3">5.3.1.6</ecNumber>
    </recommendedName>
</protein>
<dbReference type="InterPro" id="IPR004788">
    <property type="entry name" value="Ribose5P_isomerase_type_A"/>
</dbReference>
<sequence>MNVAADQLKRAAAEAAFAHVQTGMVLGLGTGSTVRPLLKLLGDALASGSLTDIVGVPTSIDTEVQARAVGIELIGLSDRPAIDLTIDGADEVTPELDLIKGAGGALLREKMVAQASRKLIIVADASKSVDRLGVVSPVPVEVIPWELNAQVRFLESWGAEVEVRQSNDGNPLESDNGLLFLDCRFPGGIDDPVRLESAIQARAGIVESGLFLGLADEAVIASESGVEVRRRSG</sequence>
<dbReference type="EMBL" id="UINC01102643">
    <property type="protein sequence ID" value="SVC64425.1"/>
    <property type="molecule type" value="Genomic_DNA"/>
</dbReference>
<dbReference type="PANTHER" id="PTHR43748">
    <property type="entry name" value="RIBOSE-5-PHOSPHATE ISOMERASE 3, CHLOROPLASTIC-RELATED"/>
    <property type="match status" value="1"/>
</dbReference>
<dbReference type="GO" id="GO:0004751">
    <property type="term" value="F:ribose-5-phosphate isomerase activity"/>
    <property type="evidence" value="ECO:0007669"/>
    <property type="project" value="UniProtKB-EC"/>
</dbReference>
<evidence type="ECO:0000313" key="5">
    <source>
        <dbReference type="EMBL" id="SVC64425.1"/>
    </source>
</evidence>
<proteinExistence type="inferred from homology"/>
<dbReference type="NCBIfam" id="TIGR00021">
    <property type="entry name" value="rpiA"/>
    <property type="match status" value="1"/>
</dbReference>
<evidence type="ECO:0000256" key="4">
    <source>
        <dbReference type="ARBA" id="ARBA00023235"/>
    </source>
</evidence>
<dbReference type="InterPro" id="IPR037171">
    <property type="entry name" value="NagB/RpiA_transferase-like"/>
</dbReference>
<dbReference type="Pfam" id="PF06026">
    <property type="entry name" value="Rib_5-P_isom_A"/>
    <property type="match status" value="1"/>
</dbReference>
<dbReference type="EC" id="5.3.1.6" evidence="3"/>
<comment type="pathway">
    <text evidence="2">Carbohydrate degradation.</text>
</comment>
<gene>
    <name evidence="5" type="ORF">METZ01_LOCUS317279</name>
</gene>
<evidence type="ECO:0000256" key="2">
    <source>
        <dbReference type="ARBA" id="ARBA00004921"/>
    </source>
</evidence>
<comment type="catalytic activity">
    <reaction evidence="1">
        <text>aldehydo-D-ribose 5-phosphate = D-ribulose 5-phosphate</text>
        <dbReference type="Rhea" id="RHEA:14657"/>
        <dbReference type="ChEBI" id="CHEBI:58121"/>
        <dbReference type="ChEBI" id="CHEBI:58273"/>
        <dbReference type="EC" id="5.3.1.6"/>
    </reaction>
</comment>
<dbReference type="Gene3D" id="3.30.70.260">
    <property type="match status" value="1"/>
</dbReference>
<dbReference type="PANTHER" id="PTHR43748:SF3">
    <property type="entry name" value="RIBOSE-5-PHOSPHATE ISOMERASE 3, CHLOROPLASTIC-RELATED"/>
    <property type="match status" value="1"/>
</dbReference>
<dbReference type="HAMAP" id="MF_00170">
    <property type="entry name" value="Rib_5P_isom_A"/>
    <property type="match status" value="1"/>
</dbReference>
<dbReference type="NCBIfam" id="NF001924">
    <property type="entry name" value="PRK00702.1"/>
    <property type="match status" value="1"/>
</dbReference>
<organism evidence="5">
    <name type="scientific">marine metagenome</name>
    <dbReference type="NCBI Taxonomy" id="408172"/>
    <lineage>
        <taxon>unclassified sequences</taxon>
        <taxon>metagenomes</taxon>
        <taxon>ecological metagenomes</taxon>
    </lineage>
</organism>
<dbReference type="SUPFAM" id="SSF75445">
    <property type="entry name" value="D-ribose-5-phosphate isomerase (RpiA), lid domain"/>
    <property type="match status" value="1"/>
</dbReference>
<dbReference type="FunFam" id="3.40.50.1360:FF:000001">
    <property type="entry name" value="Ribose-5-phosphate isomerase A"/>
    <property type="match status" value="1"/>
</dbReference>
<dbReference type="CDD" id="cd01398">
    <property type="entry name" value="RPI_A"/>
    <property type="match status" value="1"/>
</dbReference>